<evidence type="ECO:0000313" key="1">
    <source>
        <dbReference type="EMBL" id="MBR0577471.1"/>
    </source>
</evidence>
<keyword evidence="2" id="KW-1185">Reference proteome</keyword>
<evidence type="ECO:0008006" key="3">
    <source>
        <dbReference type="Google" id="ProtNLM"/>
    </source>
</evidence>
<dbReference type="AlphaFoldDB" id="A0A941CRC4"/>
<reference evidence="1" key="1">
    <citation type="submission" date="2021-04" db="EMBL/GenBank/DDBJ databases">
        <title>Proteiniclasticum sedimins sp. nov., an obligate anaerobic bacterium isolated from anaerobic sludge.</title>
        <authorList>
            <person name="Liu J."/>
        </authorList>
    </citation>
    <scope>NUCLEOTIDE SEQUENCE</scope>
    <source>
        <strain evidence="1">BAD-10</strain>
    </source>
</reference>
<dbReference type="SUPFAM" id="SSF82771">
    <property type="entry name" value="GIY-YIG endonuclease"/>
    <property type="match status" value="1"/>
</dbReference>
<gene>
    <name evidence="1" type="ORF">KCG48_14270</name>
</gene>
<proteinExistence type="predicted"/>
<comment type="caution">
    <text evidence="1">The sequence shown here is derived from an EMBL/GenBank/DDBJ whole genome shotgun (WGS) entry which is preliminary data.</text>
</comment>
<protein>
    <recommendedName>
        <fullName evidence="3">GIY-YIG domain-containing protein</fullName>
    </recommendedName>
</protein>
<dbReference type="RefSeq" id="WP_211802862.1">
    <property type="nucleotide sequence ID" value="NZ_JAGSCS010000042.1"/>
</dbReference>
<name>A0A941CRC4_9CLOT</name>
<accession>A0A941CRC4</accession>
<sequence length="132" mass="14823">MAVSTAGAIISRDVEKKLKKDHTVYKLVDKSGKVQYVGRTINVTAREKAHNTLGSKTVGLDFIPIKSGLNYYQARGLEQIAILKYNTKNYLNSIYGIGPNNKNFNTYMAAGRQFAHYVNNQISNETLYWTGQ</sequence>
<evidence type="ECO:0000313" key="2">
    <source>
        <dbReference type="Proteomes" id="UP000675379"/>
    </source>
</evidence>
<dbReference type="InterPro" id="IPR035901">
    <property type="entry name" value="GIY-YIG_endonuc_sf"/>
</dbReference>
<organism evidence="1 2">
    <name type="scientific">Proteiniclasticum sediminis</name>
    <dbReference type="NCBI Taxonomy" id="2804028"/>
    <lineage>
        <taxon>Bacteria</taxon>
        <taxon>Bacillati</taxon>
        <taxon>Bacillota</taxon>
        <taxon>Clostridia</taxon>
        <taxon>Eubacteriales</taxon>
        <taxon>Clostridiaceae</taxon>
        <taxon>Proteiniclasticum</taxon>
    </lineage>
</organism>
<dbReference type="Proteomes" id="UP000675379">
    <property type="component" value="Unassembled WGS sequence"/>
</dbReference>
<dbReference type="EMBL" id="JAGSCS010000042">
    <property type="protein sequence ID" value="MBR0577471.1"/>
    <property type="molecule type" value="Genomic_DNA"/>
</dbReference>